<dbReference type="GO" id="GO:0006606">
    <property type="term" value="P:protein import into nucleus"/>
    <property type="evidence" value="ECO:0007669"/>
    <property type="project" value="TreeGrafter"/>
</dbReference>
<dbReference type="GO" id="GO:0005634">
    <property type="term" value="C:nucleus"/>
    <property type="evidence" value="ECO:0007669"/>
    <property type="project" value="TreeGrafter"/>
</dbReference>
<dbReference type="AlphaFoldDB" id="A0A7E5WQP6"/>
<keyword evidence="2" id="KW-0863">Zinc-finger</keyword>
<keyword evidence="3" id="KW-0862">Zinc</keyword>
<gene>
    <name evidence="6" type="primary">LOC113504414</name>
</gene>
<organism evidence="5 6">
    <name type="scientific">Trichoplusia ni</name>
    <name type="common">Cabbage looper</name>
    <dbReference type="NCBI Taxonomy" id="7111"/>
    <lineage>
        <taxon>Eukaryota</taxon>
        <taxon>Metazoa</taxon>
        <taxon>Ecdysozoa</taxon>
        <taxon>Arthropoda</taxon>
        <taxon>Hexapoda</taxon>
        <taxon>Insecta</taxon>
        <taxon>Pterygota</taxon>
        <taxon>Neoptera</taxon>
        <taxon>Endopterygota</taxon>
        <taxon>Lepidoptera</taxon>
        <taxon>Glossata</taxon>
        <taxon>Ditrysia</taxon>
        <taxon>Noctuoidea</taxon>
        <taxon>Noctuidae</taxon>
        <taxon>Plusiinae</taxon>
        <taxon>Trichoplusia</taxon>
    </lineage>
</organism>
<evidence type="ECO:0000256" key="2">
    <source>
        <dbReference type="ARBA" id="ARBA00022771"/>
    </source>
</evidence>
<dbReference type="InParanoid" id="A0A7E5WQP6"/>
<dbReference type="InterPro" id="IPR028156">
    <property type="entry name" value="RIP"/>
</dbReference>
<dbReference type="KEGG" id="tnl:113504414"/>
<evidence type="ECO:0000313" key="5">
    <source>
        <dbReference type="Proteomes" id="UP000322000"/>
    </source>
</evidence>
<dbReference type="PANTHER" id="PTHR31742:SF1">
    <property type="entry name" value="RPA-INTERACTING PROTEIN"/>
    <property type="match status" value="1"/>
</dbReference>
<feature type="domain" description="RPA-interacting protein C-terminal" evidence="4">
    <location>
        <begin position="120"/>
        <end position="197"/>
    </location>
</feature>
<dbReference type="RefSeq" id="XP_026742476.1">
    <property type="nucleotide sequence ID" value="XM_026886675.1"/>
</dbReference>
<dbReference type="InterPro" id="IPR028159">
    <property type="entry name" value="RPA_interact_C_dom"/>
</dbReference>
<evidence type="ECO:0000256" key="1">
    <source>
        <dbReference type="ARBA" id="ARBA00022723"/>
    </source>
</evidence>
<dbReference type="Pfam" id="PF14768">
    <property type="entry name" value="RPA_interact_C"/>
    <property type="match status" value="1"/>
</dbReference>
<dbReference type="FunCoup" id="A0A7E5WQP6">
    <property type="interactions" value="955"/>
</dbReference>
<evidence type="ECO:0000256" key="3">
    <source>
        <dbReference type="ARBA" id="ARBA00022833"/>
    </source>
</evidence>
<evidence type="ECO:0000313" key="6">
    <source>
        <dbReference type="RefSeq" id="XP_026742476.1"/>
    </source>
</evidence>
<protein>
    <submittedName>
        <fullName evidence="6">Uncharacterized protein LOC113504414</fullName>
    </submittedName>
</protein>
<dbReference type="OrthoDB" id="435311at2759"/>
<dbReference type="Proteomes" id="UP000322000">
    <property type="component" value="Chromosome 22"/>
</dbReference>
<proteinExistence type="predicted"/>
<reference evidence="6" key="1">
    <citation type="submission" date="2025-08" db="UniProtKB">
        <authorList>
            <consortium name="RefSeq"/>
        </authorList>
    </citation>
    <scope>IDENTIFICATION</scope>
</reference>
<dbReference type="GeneID" id="113504414"/>
<accession>A0A7E5WQP6</accession>
<name>A0A7E5WQP6_TRINI</name>
<sequence length="200" mass="23018">MTSSPKYKNLVCRPKQSPIEIKEKMRKNYKSKIQNCRGLLMDKLRGPLVEEDLCNTITDIYKSMFNYTNGIDINDEELEIMEELKKELIQEEMEWCIKEYERFQQDNVDWSSIEEDNDVICPVCQKTNIQLNNGYVKCSTCSSSVKTNKSLPEIKRSILGTVESHSAVCTTDAQFGLVSETSESHVYLICDSCAEMKLII</sequence>
<dbReference type="PANTHER" id="PTHR31742">
    <property type="entry name" value="RPA-INTERACTING PROTEIN RPAIN"/>
    <property type="match status" value="1"/>
</dbReference>
<evidence type="ECO:0000259" key="4">
    <source>
        <dbReference type="Pfam" id="PF14768"/>
    </source>
</evidence>
<keyword evidence="1" id="KW-0479">Metal-binding</keyword>
<dbReference type="GO" id="GO:0008270">
    <property type="term" value="F:zinc ion binding"/>
    <property type="evidence" value="ECO:0007669"/>
    <property type="project" value="UniProtKB-KW"/>
</dbReference>
<keyword evidence="5" id="KW-1185">Reference proteome</keyword>